<dbReference type="InterPro" id="IPR012853">
    <property type="entry name" value="CPT"/>
</dbReference>
<dbReference type="Pfam" id="PF07931">
    <property type="entry name" value="CPT"/>
    <property type="match status" value="1"/>
</dbReference>
<dbReference type="RefSeq" id="WP_114125738.1">
    <property type="nucleotide sequence ID" value="NZ_QOUI01000003.1"/>
</dbReference>
<keyword evidence="5" id="KW-1185">Reference proteome</keyword>
<evidence type="ECO:0000313" key="4">
    <source>
        <dbReference type="EMBL" id="RCK70196.1"/>
    </source>
</evidence>
<dbReference type="PIRSF" id="PIRSF007531">
    <property type="entry name" value="CPT"/>
    <property type="match status" value="1"/>
</dbReference>
<dbReference type="SUPFAM" id="SSF52540">
    <property type="entry name" value="P-loop containing nucleoside triphosphate hydrolases"/>
    <property type="match status" value="1"/>
</dbReference>
<feature type="region of interest" description="Disordered" evidence="3">
    <location>
        <begin position="190"/>
        <end position="216"/>
    </location>
</feature>
<feature type="compositionally biased region" description="Basic and acidic residues" evidence="3">
    <location>
        <begin position="190"/>
        <end position="199"/>
    </location>
</feature>
<organism evidence="4 5">
    <name type="scientific">Desertihabitans brevis</name>
    <dbReference type="NCBI Taxonomy" id="2268447"/>
    <lineage>
        <taxon>Bacteria</taxon>
        <taxon>Bacillati</taxon>
        <taxon>Actinomycetota</taxon>
        <taxon>Actinomycetes</taxon>
        <taxon>Propionibacteriales</taxon>
        <taxon>Propionibacteriaceae</taxon>
        <taxon>Desertihabitans</taxon>
    </lineage>
</organism>
<evidence type="ECO:0000256" key="1">
    <source>
        <dbReference type="PIRSR" id="PIRSR007531-1"/>
    </source>
</evidence>
<evidence type="ECO:0000256" key="3">
    <source>
        <dbReference type="SAM" id="MobiDB-lite"/>
    </source>
</evidence>
<evidence type="ECO:0000256" key="2">
    <source>
        <dbReference type="PIRSR" id="PIRSR007531-2"/>
    </source>
</evidence>
<comment type="caution">
    <text evidence="4">The sequence shown here is derived from an EMBL/GenBank/DDBJ whole genome shotgun (WGS) entry which is preliminary data.</text>
</comment>
<dbReference type="GO" id="GO:0005524">
    <property type="term" value="F:ATP binding"/>
    <property type="evidence" value="ECO:0007669"/>
    <property type="project" value="InterPro"/>
</dbReference>
<dbReference type="AlphaFoldDB" id="A0A367YWB7"/>
<proteinExistence type="predicted"/>
<gene>
    <name evidence="4" type="ORF">DT076_05845</name>
</gene>
<name>A0A367YWB7_9ACTN</name>
<reference evidence="4 5" key="1">
    <citation type="submission" date="2018-07" db="EMBL/GenBank/DDBJ databases">
        <title>Desertimonas flava gen. nov. sp. nov.</title>
        <authorList>
            <person name="Liu S."/>
        </authorList>
    </citation>
    <scope>NUCLEOTIDE SEQUENCE [LARGE SCALE GENOMIC DNA]</scope>
    <source>
        <strain evidence="4 5">16Sb5-5</strain>
    </source>
</reference>
<protein>
    <submittedName>
        <fullName evidence="4">Chloramphenicol phosphotransferase</fullName>
    </submittedName>
</protein>
<dbReference type="EMBL" id="QOUI01000003">
    <property type="protein sequence ID" value="RCK70196.1"/>
    <property type="molecule type" value="Genomic_DNA"/>
</dbReference>
<feature type="binding site" evidence="2">
    <location>
        <begin position="10"/>
        <end position="17"/>
    </location>
    <ligand>
        <name>ATP</name>
        <dbReference type="ChEBI" id="CHEBI:30616"/>
    </ligand>
</feature>
<dbReference type="GO" id="GO:0016740">
    <property type="term" value="F:transferase activity"/>
    <property type="evidence" value="ECO:0007669"/>
    <property type="project" value="UniProtKB-KW"/>
</dbReference>
<dbReference type="InterPro" id="IPR027417">
    <property type="entry name" value="P-loop_NTPase"/>
</dbReference>
<keyword evidence="4" id="KW-0808">Transferase</keyword>
<evidence type="ECO:0000313" key="5">
    <source>
        <dbReference type="Proteomes" id="UP000252770"/>
    </source>
</evidence>
<sequence length="216" mass="23242">MTGHLIALVGTSSVGKTSAAAALQPLLPEPHLVVGIDLFLNAFPHHWAGHPRGPGPGMWYDDRTDADGRPVARIHYGEAGVRLLAGMRLAVRALLDAGNHVVLDEMPLDQTVLPGWRRDLAGYDQHWVRLTASLPALEERERGRRSGQHLGNARGHLDVVGDEPFDLVLDTSELAPAEVAERVRASLPADWRRLEEAPREGSGGDVENVAGAPSPG</sequence>
<accession>A0A367YWB7</accession>
<feature type="active site" evidence="1">
    <location>
        <position position="37"/>
    </location>
</feature>
<dbReference type="Proteomes" id="UP000252770">
    <property type="component" value="Unassembled WGS sequence"/>
</dbReference>
<dbReference type="Gene3D" id="3.40.50.300">
    <property type="entry name" value="P-loop containing nucleotide triphosphate hydrolases"/>
    <property type="match status" value="1"/>
</dbReference>